<comment type="subcellular location">
    <subcellularLocation>
        <location evidence="1">Cytoplasm</location>
    </subcellularLocation>
</comment>
<dbReference type="Pfam" id="PF04493">
    <property type="entry name" value="Endonuclease_5"/>
    <property type="match status" value="1"/>
</dbReference>
<evidence type="ECO:0000313" key="6">
    <source>
        <dbReference type="EMBL" id="CAD7247745.1"/>
    </source>
</evidence>
<evidence type="ECO:0000256" key="1">
    <source>
        <dbReference type="ARBA" id="ARBA00004496"/>
    </source>
</evidence>
<dbReference type="HAMAP" id="MF_00801">
    <property type="entry name" value="Endonuclease_5"/>
    <property type="match status" value="1"/>
</dbReference>
<dbReference type="PANTHER" id="PTHR28511">
    <property type="entry name" value="ENDONUCLEASE V"/>
    <property type="match status" value="1"/>
</dbReference>
<gene>
    <name evidence="6" type="ORF">DSTB1V02_LOCUS7570</name>
</gene>
<sequence length="241" mass="27170">MKEGYYEEDSDFMPYYLLQKELKQKVISYNDIKGEVRYIAGADVAYNDATKKMVGALVVLDANTLQVVEQQVHEMEVTFPYVPGLFSFREVPPLVEAFKKLQTKPDLIICDAHGMAHPNGMGMATHLGLELDIPTIGCAKSWLVGIYDKSLLGLERGATQPMMWDSKIVGVALRTQDNVKPLFVSVGHRVDLQTAIDWVLKMSPSYRQPETTRQADHLVNSVMKERMEIDFMGDEAVEEPI</sequence>
<keyword evidence="4" id="KW-0255">Endonuclease</keyword>
<dbReference type="GO" id="GO:0003727">
    <property type="term" value="F:single-stranded RNA binding"/>
    <property type="evidence" value="ECO:0007669"/>
    <property type="project" value="TreeGrafter"/>
</dbReference>
<dbReference type="InterPro" id="IPR007581">
    <property type="entry name" value="Endonuclease-V"/>
</dbReference>
<dbReference type="PANTHER" id="PTHR28511:SF1">
    <property type="entry name" value="ENDONUCLEASE V"/>
    <property type="match status" value="1"/>
</dbReference>
<dbReference type="GO" id="GO:0016891">
    <property type="term" value="F:RNA endonuclease activity producing 5'-phosphomonoesters, hydrolytic mechanism"/>
    <property type="evidence" value="ECO:0007669"/>
    <property type="project" value="TreeGrafter"/>
</dbReference>
<dbReference type="CDD" id="cd06559">
    <property type="entry name" value="Endonuclease_V"/>
    <property type="match status" value="1"/>
</dbReference>
<evidence type="ECO:0000256" key="3">
    <source>
        <dbReference type="ARBA" id="ARBA00022722"/>
    </source>
</evidence>
<evidence type="ECO:0000256" key="5">
    <source>
        <dbReference type="ARBA" id="ARBA00022801"/>
    </source>
</evidence>
<dbReference type="NCBIfam" id="NF008629">
    <property type="entry name" value="PRK11617.1"/>
    <property type="match status" value="1"/>
</dbReference>
<keyword evidence="2" id="KW-0963">Cytoplasm</keyword>
<dbReference type="GO" id="GO:0006281">
    <property type="term" value="P:DNA repair"/>
    <property type="evidence" value="ECO:0007669"/>
    <property type="project" value="InterPro"/>
</dbReference>
<protein>
    <submittedName>
        <fullName evidence="6">Uncharacterized protein</fullName>
    </submittedName>
</protein>
<dbReference type="GO" id="GO:0043737">
    <property type="term" value="F:deoxyribonuclease V activity"/>
    <property type="evidence" value="ECO:0007669"/>
    <property type="project" value="TreeGrafter"/>
</dbReference>
<organism evidence="6">
    <name type="scientific">Darwinula stevensoni</name>
    <dbReference type="NCBI Taxonomy" id="69355"/>
    <lineage>
        <taxon>Eukaryota</taxon>
        <taxon>Metazoa</taxon>
        <taxon>Ecdysozoa</taxon>
        <taxon>Arthropoda</taxon>
        <taxon>Crustacea</taxon>
        <taxon>Oligostraca</taxon>
        <taxon>Ostracoda</taxon>
        <taxon>Podocopa</taxon>
        <taxon>Podocopida</taxon>
        <taxon>Darwinulocopina</taxon>
        <taxon>Darwinuloidea</taxon>
        <taxon>Darwinulidae</taxon>
        <taxon>Darwinula</taxon>
    </lineage>
</organism>
<dbReference type="Gene3D" id="3.30.2170.10">
    <property type="entry name" value="archaeoglobus fulgidus dsm 4304 superfamily"/>
    <property type="match status" value="1"/>
</dbReference>
<dbReference type="Proteomes" id="UP000677054">
    <property type="component" value="Unassembled WGS sequence"/>
</dbReference>
<dbReference type="OrthoDB" id="20018at2759"/>
<evidence type="ECO:0000256" key="4">
    <source>
        <dbReference type="ARBA" id="ARBA00022759"/>
    </source>
</evidence>
<keyword evidence="3" id="KW-0540">Nuclease</keyword>
<proteinExistence type="inferred from homology"/>
<evidence type="ECO:0000256" key="2">
    <source>
        <dbReference type="ARBA" id="ARBA00022490"/>
    </source>
</evidence>
<name>A0A7R8XHY4_9CRUS</name>
<reference evidence="6" key="1">
    <citation type="submission" date="2020-11" db="EMBL/GenBank/DDBJ databases">
        <authorList>
            <person name="Tran Van P."/>
        </authorList>
    </citation>
    <scope>NUCLEOTIDE SEQUENCE</scope>
</reference>
<evidence type="ECO:0000313" key="7">
    <source>
        <dbReference type="Proteomes" id="UP000677054"/>
    </source>
</evidence>
<accession>A0A7R8XHY4</accession>
<dbReference type="EMBL" id="LR901083">
    <property type="protein sequence ID" value="CAD7247745.1"/>
    <property type="molecule type" value="Genomic_DNA"/>
</dbReference>
<dbReference type="AlphaFoldDB" id="A0A7R8XHY4"/>
<keyword evidence="7" id="KW-1185">Reference proteome</keyword>
<dbReference type="GO" id="GO:0005737">
    <property type="term" value="C:cytoplasm"/>
    <property type="evidence" value="ECO:0007669"/>
    <property type="project" value="UniProtKB-SubCell"/>
</dbReference>
<keyword evidence="5" id="KW-0378">Hydrolase</keyword>
<dbReference type="EMBL" id="CAJPEV010001566">
    <property type="protein sequence ID" value="CAG0893307.1"/>
    <property type="molecule type" value="Genomic_DNA"/>
</dbReference>